<accession>A0ABN1HAZ4</accession>
<proteinExistence type="inferred from homology"/>
<keyword evidence="3" id="KW-0285">Flavoprotein</keyword>
<evidence type="ECO:0000256" key="5">
    <source>
        <dbReference type="ARBA" id="ARBA00023002"/>
    </source>
</evidence>
<evidence type="ECO:0000313" key="8">
    <source>
        <dbReference type="Proteomes" id="UP001500957"/>
    </source>
</evidence>
<dbReference type="PANTHER" id="PTHR43716:SF1">
    <property type="entry name" value="D-2-HYDROXYGLUTARATE DEHYDROGENASE, MITOCHONDRIAL"/>
    <property type="match status" value="1"/>
</dbReference>
<dbReference type="SUPFAM" id="SSF56176">
    <property type="entry name" value="FAD-binding/transporter-associated domain-like"/>
    <property type="match status" value="1"/>
</dbReference>
<dbReference type="Gene3D" id="3.30.70.2740">
    <property type="match status" value="1"/>
</dbReference>
<dbReference type="Gene3D" id="3.30.70.2190">
    <property type="match status" value="1"/>
</dbReference>
<dbReference type="Pfam" id="PF02913">
    <property type="entry name" value="FAD-oxidase_C"/>
    <property type="match status" value="1"/>
</dbReference>
<dbReference type="InterPro" id="IPR016169">
    <property type="entry name" value="FAD-bd_PCMH_sub2"/>
</dbReference>
<evidence type="ECO:0000256" key="1">
    <source>
        <dbReference type="ARBA" id="ARBA00001974"/>
    </source>
</evidence>
<dbReference type="InterPro" id="IPR004113">
    <property type="entry name" value="FAD-bd_oxidored_4_C"/>
</dbReference>
<dbReference type="InterPro" id="IPR016166">
    <property type="entry name" value="FAD-bd_PCMH"/>
</dbReference>
<dbReference type="PANTHER" id="PTHR43716">
    <property type="entry name" value="D-2-HYDROXYGLUTARATE DEHYDROGENASE, MITOCHONDRIAL"/>
    <property type="match status" value="1"/>
</dbReference>
<gene>
    <name evidence="7" type="ORF">GCM10009547_45090</name>
</gene>
<dbReference type="PROSITE" id="PS51387">
    <property type="entry name" value="FAD_PCMH"/>
    <property type="match status" value="1"/>
</dbReference>
<dbReference type="InterPro" id="IPR016164">
    <property type="entry name" value="FAD-linked_Oxase-like_C"/>
</dbReference>
<evidence type="ECO:0000256" key="2">
    <source>
        <dbReference type="ARBA" id="ARBA00008000"/>
    </source>
</evidence>
<dbReference type="Gene3D" id="1.10.45.10">
    <property type="entry name" value="Vanillyl-alcohol Oxidase, Chain A, domain 4"/>
    <property type="match status" value="1"/>
</dbReference>
<reference evidence="7 8" key="1">
    <citation type="journal article" date="2019" name="Int. J. Syst. Evol. Microbiol.">
        <title>The Global Catalogue of Microorganisms (GCM) 10K type strain sequencing project: providing services to taxonomists for standard genome sequencing and annotation.</title>
        <authorList>
            <consortium name="The Broad Institute Genomics Platform"/>
            <consortium name="The Broad Institute Genome Sequencing Center for Infectious Disease"/>
            <person name="Wu L."/>
            <person name="Ma J."/>
        </authorList>
    </citation>
    <scope>NUCLEOTIDE SEQUENCE [LARGE SCALE GENOMIC DNA]</scope>
    <source>
        <strain evidence="7 8">JCM 10671</strain>
    </source>
</reference>
<evidence type="ECO:0000256" key="4">
    <source>
        <dbReference type="ARBA" id="ARBA00022827"/>
    </source>
</evidence>
<organism evidence="7 8">
    <name type="scientific">Sporichthya brevicatena</name>
    <dbReference type="NCBI Taxonomy" id="171442"/>
    <lineage>
        <taxon>Bacteria</taxon>
        <taxon>Bacillati</taxon>
        <taxon>Actinomycetota</taxon>
        <taxon>Actinomycetes</taxon>
        <taxon>Sporichthyales</taxon>
        <taxon>Sporichthyaceae</taxon>
        <taxon>Sporichthya</taxon>
    </lineage>
</organism>
<dbReference type="InterPro" id="IPR006094">
    <property type="entry name" value="Oxid_FAD_bind_N"/>
</dbReference>
<protein>
    <submittedName>
        <fullName evidence="7">FAD-binding oxidoreductase</fullName>
    </submittedName>
</protein>
<keyword evidence="4" id="KW-0274">FAD</keyword>
<dbReference type="InterPro" id="IPR051264">
    <property type="entry name" value="FAD-oxidored/transferase_4"/>
</dbReference>
<dbReference type="Gene3D" id="3.30.465.10">
    <property type="match status" value="1"/>
</dbReference>
<dbReference type="Pfam" id="PF01565">
    <property type="entry name" value="FAD_binding_4"/>
    <property type="match status" value="1"/>
</dbReference>
<feature type="domain" description="FAD-binding PCMH-type" evidence="6">
    <location>
        <begin position="1"/>
        <end position="159"/>
    </location>
</feature>
<keyword evidence="8" id="KW-1185">Reference proteome</keyword>
<dbReference type="EMBL" id="BAAAHE010000049">
    <property type="protein sequence ID" value="GAA0635882.1"/>
    <property type="molecule type" value="Genomic_DNA"/>
</dbReference>
<dbReference type="SUPFAM" id="SSF55103">
    <property type="entry name" value="FAD-linked oxidases, C-terminal domain"/>
    <property type="match status" value="1"/>
</dbReference>
<evidence type="ECO:0000259" key="6">
    <source>
        <dbReference type="PROSITE" id="PS51387"/>
    </source>
</evidence>
<dbReference type="InterPro" id="IPR036318">
    <property type="entry name" value="FAD-bd_PCMH-like_sf"/>
</dbReference>
<sequence length="396" mass="40552">MLHICVDAGVSVVPQGGNTGLVGGAVPRGAVVLDLRRLDTVEVDDVAGSVVAGAGATVGAVQVAARAAGLRYGVDLASRDTATIGGTIATNAAGLRAVRLGDTRAQLIDVEAVLTTGAVISRRGGLTRDNSGYDLPRWICGSEGTLAVVTAARLRLLPDPADRATALLGFADLPAAVAAAATLRREPAVEVLELMFAPGVALVCEQHGMSPPFASNPPVLLLVEVTAAADAGSLLGELVENVPGVADVAAGVDAADARRLWAYRELHTESIGRVGIPHKLDVALPLPALAGFVAEVTAELARLRPDARAWIFGHVGEGNLHLNVTGLDPADEDADDAVLRLVAAAGGSISAEHGIGRAKQRWLPLVRSAEEIAVWRAVKSAFDPTGTLNPGVLLPN</sequence>
<name>A0ABN1HAZ4_9ACTN</name>
<evidence type="ECO:0000256" key="3">
    <source>
        <dbReference type="ARBA" id="ARBA00022630"/>
    </source>
</evidence>
<dbReference type="InterPro" id="IPR016171">
    <property type="entry name" value="Vanillyl_alc_oxidase_C-sub2"/>
</dbReference>
<evidence type="ECO:0000313" key="7">
    <source>
        <dbReference type="EMBL" id="GAA0635882.1"/>
    </source>
</evidence>
<keyword evidence="5" id="KW-0560">Oxidoreductase</keyword>
<comment type="similarity">
    <text evidence="2">Belongs to the FAD-binding oxidoreductase/transferase type 4 family.</text>
</comment>
<comment type="caution">
    <text evidence="7">The sequence shown here is derived from an EMBL/GenBank/DDBJ whole genome shotgun (WGS) entry which is preliminary data.</text>
</comment>
<comment type="cofactor">
    <cofactor evidence="1">
        <name>FAD</name>
        <dbReference type="ChEBI" id="CHEBI:57692"/>
    </cofactor>
</comment>
<dbReference type="Proteomes" id="UP001500957">
    <property type="component" value="Unassembled WGS sequence"/>
</dbReference>